<dbReference type="PRINTS" id="PR00111">
    <property type="entry name" value="ABHYDROLASE"/>
</dbReference>
<dbReference type="InterPro" id="IPR029058">
    <property type="entry name" value="AB_hydrolase_fold"/>
</dbReference>
<dbReference type="AlphaFoldDB" id="A0A1H5SSV3"/>
<sequence length="319" mass="34479">MTDLDATGEEPESARGHGPGSGTTRVVSSGPVRLHVEEFAAASTGMTTGESAGDVPQQTPVLLMHGWPDSGRLWRHQIPVLVAAGFRVIVPDLRGFGRSDRPGAVEDYRLSRSVADMVEVLDACDATAAHVVAHDWGAAVAWQLAMFHPERVRTLAALSVAHPRAPQSLRQAEMGWYQLFFQFEGIAEATLAADDWALLRRLTRNRGDIDRAVRDLSRPGALTASLNWYRANLAPRMPGPARDLPPVTAPTLGVWSTGDHHLDGQSMERSGACVSGPWRHEVIAGASHWIPVDAPDRLNRLLLDWLPAPSTPAIAPPPA</sequence>
<feature type="domain" description="AB hydrolase-1" evidence="3">
    <location>
        <begin position="60"/>
        <end position="293"/>
    </location>
</feature>
<dbReference type="EMBL" id="FNVU01000001">
    <property type="protein sequence ID" value="SEF53692.1"/>
    <property type="molecule type" value="Genomic_DNA"/>
</dbReference>
<evidence type="ECO:0000256" key="2">
    <source>
        <dbReference type="SAM" id="MobiDB-lite"/>
    </source>
</evidence>
<evidence type="ECO:0000313" key="5">
    <source>
        <dbReference type="Proteomes" id="UP000236754"/>
    </source>
</evidence>
<proteinExistence type="predicted"/>
<feature type="compositionally biased region" description="Acidic residues" evidence="2">
    <location>
        <begin position="1"/>
        <end position="11"/>
    </location>
</feature>
<reference evidence="4 5" key="1">
    <citation type="submission" date="2016-10" db="EMBL/GenBank/DDBJ databases">
        <authorList>
            <person name="de Groot N.N."/>
        </authorList>
    </citation>
    <scope>NUCLEOTIDE SEQUENCE [LARGE SCALE GENOMIC DNA]</scope>
    <source>
        <strain evidence="4 5">CGMCC 4.2023</strain>
    </source>
</reference>
<feature type="region of interest" description="Disordered" evidence="2">
    <location>
        <begin position="1"/>
        <end position="29"/>
    </location>
</feature>
<evidence type="ECO:0000313" key="4">
    <source>
        <dbReference type="EMBL" id="SEF53692.1"/>
    </source>
</evidence>
<dbReference type="InterPro" id="IPR000639">
    <property type="entry name" value="Epox_hydrolase-like"/>
</dbReference>
<evidence type="ECO:0000259" key="3">
    <source>
        <dbReference type="Pfam" id="PF00561"/>
    </source>
</evidence>
<dbReference type="Pfam" id="PF00561">
    <property type="entry name" value="Abhydrolase_1"/>
    <property type="match status" value="1"/>
</dbReference>
<keyword evidence="5" id="KW-1185">Reference proteome</keyword>
<keyword evidence="1" id="KW-0378">Hydrolase</keyword>
<dbReference type="SUPFAM" id="SSF53474">
    <property type="entry name" value="alpha/beta-Hydrolases"/>
    <property type="match status" value="1"/>
</dbReference>
<protein>
    <submittedName>
        <fullName evidence="4">Pimeloyl-ACP methyl ester carboxylesterase</fullName>
    </submittedName>
</protein>
<accession>A0A1H5SSV3</accession>
<gene>
    <name evidence="4" type="ORF">SAMN05216223_101265</name>
</gene>
<name>A0A1H5SSV3_9ACTN</name>
<dbReference type="InterPro" id="IPR000073">
    <property type="entry name" value="AB_hydrolase_1"/>
</dbReference>
<dbReference type="PRINTS" id="PR00412">
    <property type="entry name" value="EPOXHYDRLASE"/>
</dbReference>
<dbReference type="RefSeq" id="WP_103883676.1">
    <property type="nucleotide sequence ID" value="NZ_FNVU01000001.1"/>
</dbReference>
<evidence type="ECO:0000256" key="1">
    <source>
        <dbReference type="ARBA" id="ARBA00022801"/>
    </source>
</evidence>
<dbReference type="PANTHER" id="PTHR43329">
    <property type="entry name" value="EPOXIDE HYDROLASE"/>
    <property type="match status" value="1"/>
</dbReference>
<dbReference type="Gene3D" id="3.40.50.1820">
    <property type="entry name" value="alpha/beta hydrolase"/>
    <property type="match status" value="1"/>
</dbReference>
<organism evidence="4 5">
    <name type="scientific">Actinacidiphila yanglinensis</name>
    <dbReference type="NCBI Taxonomy" id="310779"/>
    <lineage>
        <taxon>Bacteria</taxon>
        <taxon>Bacillati</taxon>
        <taxon>Actinomycetota</taxon>
        <taxon>Actinomycetes</taxon>
        <taxon>Kitasatosporales</taxon>
        <taxon>Streptomycetaceae</taxon>
        <taxon>Actinacidiphila</taxon>
    </lineage>
</organism>
<dbReference type="Proteomes" id="UP000236754">
    <property type="component" value="Unassembled WGS sequence"/>
</dbReference>
<dbReference type="GO" id="GO:0016787">
    <property type="term" value="F:hydrolase activity"/>
    <property type="evidence" value="ECO:0007669"/>
    <property type="project" value="UniProtKB-KW"/>
</dbReference>
<dbReference type="OrthoDB" id="2987348at2"/>